<reference evidence="2 3" key="1">
    <citation type="journal article" date="2019" name="Sci. Rep.">
        <title>A high-quality genome of Eragrostis curvula grass provides insights into Poaceae evolution and supports new strategies to enhance forage quality.</title>
        <authorList>
            <person name="Carballo J."/>
            <person name="Santos B.A.C.M."/>
            <person name="Zappacosta D."/>
            <person name="Garbus I."/>
            <person name="Selva J.P."/>
            <person name="Gallo C.A."/>
            <person name="Diaz A."/>
            <person name="Albertini E."/>
            <person name="Caccamo M."/>
            <person name="Echenique V."/>
        </authorList>
    </citation>
    <scope>NUCLEOTIDE SEQUENCE [LARGE SCALE GENOMIC DNA]</scope>
    <source>
        <strain evidence="3">cv. Victoria</strain>
        <tissue evidence="2">Leaf</tissue>
    </source>
</reference>
<evidence type="ECO:0000313" key="2">
    <source>
        <dbReference type="EMBL" id="TVU14460.1"/>
    </source>
</evidence>
<feature type="compositionally biased region" description="Basic residues" evidence="1">
    <location>
        <begin position="66"/>
        <end position="78"/>
    </location>
</feature>
<feature type="compositionally biased region" description="Pro residues" evidence="1">
    <location>
        <begin position="164"/>
        <end position="175"/>
    </location>
</feature>
<protein>
    <submittedName>
        <fullName evidence="2">Uncharacterized protein</fullName>
    </submittedName>
</protein>
<feature type="non-terminal residue" evidence="2">
    <location>
        <position position="1"/>
    </location>
</feature>
<evidence type="ECO:0000256" key="1">
    <source>
        <dbReference type="SAM" id="MobiDB-lite"/>
    </source>
</evidence>
<name>A0A5J9TST9_9POAL</name>
<dbReference type="Gramene" id="TVU14460">
    <property type="protein sequence ID" value="TVU14460"/>
    <property type="gene ID" value="EJB05_37930"/>
</dbReference>
<dbReference type="EMBL" id="RWGY01000031">
    <property type="protein sequence ID" value="TVU14460.1"/>
    <property type="molecule type" value="Genomic_DNA"/>
</dbReference>
<feature type="region of interest" description="Disordered" evidence="1">
    <location>
        <begin position="12"/>
        <end position="199"/>
    </location>
</feature>
<dbReference type="Proteomes" id="UP000324897">
    <property type="component" value="Unassembled WGS sequence"/>
</dbReference>
<evidence type="ECO:0000313" key="3">
    <source>
        <dbReference type="Proteomes" id="UP000324897"/>
    </source>
</evidence>
<feature type="compositionally biased region" description="Basic and acidic residues" evidence="1">
    <location>
        <begin position="127"/>
        <end position="136"/>
    </location>
</feature>
<feature type="compositionally biased region" description="Low complexity" evidence="1">
    <location>
        <begin position="13"/>
        <end position="29"/>
    </location>
</feature>
<dbReference type="OrthoDB" id="782632at2759"/>
<sequence>MGFRRRIARLLRARAVQSTVNRSRTTNSSELDEEDGGLGSLGAGAPPPRRVGRGKPERREQPLVRGRGRSREHAHRTAPPRPTVASPEMSREHAYRRAPPGAVASPPPPRRSAPPRSSTAAALTFDAVKKKQETRKLPNRSSVGVSPRGRRAGASEEDDDDPPKQSPRAPPPPPTSSSSCSPPSPKTLDVPDPSSASPWRRGNVVVEVVALQHIPISIPPPGSAAGGGRRASSGVESLVGRASVHTLLVLRASDHPILVLRRPPRHPVRRHRAPHYPVVLGAARHAVLHGFRSALHALVYLFSRRWEGAASGCGQCQGEHHGHRPLPAAQVCFYSYAFCCGGRAPREMNKGDEVAWYADGDNMVRNEYNPSIAYAFGECC</sequence>
<comment type="caution">
    <text evidence="2">The sequence shown here is derived from an EMBL/GenBank/DDBJ whole genome shotgun (WGS) entry which is preliminary data.</text>
</comment>
<keyword evidence="3" id="KW-1185">Reference proteome</keyword>
<gene>
    <name evidence="2" type="ORF">EJB05_37930</name>
</gene>
<dbReference type="AlphaFoldDB" id="A0A5J9TST9"/>
<accession>A0A5J9TST9</accession>
<organism evidence="2 3">
    <name type="scientific">Eragrostis curvula</name>
    <name type="common">weeping love grass</name>
    <dbReference type="NCBI Taxonomy" id="38414"/>
    <lineage>
        <taxon>Eukaryota</taxon>
        <taxon>Viridiplantae</taxon>
        <taxon>Streptophyta</taxon>
        <taxon>Embryophyta</taxon>
        <taxon>Tracheophyta</taxon>
        <taxon>Spermatophyta</taxon>
        <taxon>Magnoliopsida</taxon>
        <taxon>Liliopsida</taxon>
        <taxon>Poales</taxon>
        <taxon>Poaceae</taxon>
        <taxon>PACMAD clade</taxon>
        <taxon>Chloridoideae</taxon>
        <taxon>Eragrostideae</taxon>
        <taxon>Eragrostidinae</taxon>
        <taxon>Eragrostis</taxon>
    </lineage>
</organism>
<proteinExistence type="predicted"/>